<dbReference type="InterPro" id="IPR029044">
    <property type="entry name" value="Nucleotide-diphossugar_trans"/>
</dbReference>
<dbReference type="Gene3D" id="3.90.550.10">
    <property type="entry name" value="Spore Coat Polysaccharide Biosynthesis Protein SpsA, Chain A"/>
    <property type="match status" value="1"/>
</dbReference>
<dbReference type="HAMAP" id="MF_00057">
    <property type="entry name" value="KdsB"/>
    <property type="match status" value="1"/>
</dbReference>
<evidence type="ECO:0000313" key="7">
    <source>
        <dbReference type="Proteomes" id="UP000267400"/>
    </source>
</evidence>
<name>A0A431V667_9GAMM</name>
<dbReference type="NCBIfam" id="NF003952">
    <property type="entry name" value="PRK05450.1-5"/>
    <property type="match status" value="1"/>
</dbReference>
<dbReference type="AlphaFoldDB" id="A0A431V667"/>
<dbReference type="GO" id="GO:0008690">
    <property type="term" value="F:3-deoxy-manno-octulosonate cytidylyltransferase activity"/>
    <property type="evidence" value="ECO:0007669"/>
    <property type="project" value="UniProtKB-UniRule"/>
</dbReference>
<dbReference type="NCBIfam" id="TIGR00466">
    <property type="entry name" value="kdsB"/>
    <property type="match status" value="1"/>
</dbReference>
<dbReference type="FunFam" id="3.90.550.10:FF:000011">
    <property type="entry name" value="3-deoxy-manno-octulosonate cytidylyltransferase"/>
    <property type="match status" value="1"/>
</dbReference>
<evidence type="ECO:0000256" key="3">
    <source>
        <dbReference type="ARBA" id="ARBA00022695"/>
    </source>
</evidence>
<sequence length="257" mass="28076">MQDFIVVIPARFASTRLPGKPLLEIAGEPMVAHVWRQAQASAAARVVVATDDERIREAVVEVGAEVVMTRDDHPSGTDRLAEVAERLGLADEAVLVNVQGDEPLLPPALIDQVASRLFEDPGASIATLAEPISDVETLFNPNAVKVVRALSGRALYFSRAPIPWDRDAFAARPELLETDAWLRHIGLYAYRAGFLAEYRDWSPSPLEQLEQLEQLRALHHGHAIQVALASQPHPAGVDTKEDLERVREAVRAAGGGR</sequence>
<evidence type="ECO:0000256" key="5">
    <source>
        <dbReference type="HAMAP-Rule" id="MF_00057"/>
    </source>
</evidence>
<dbReference type="GO" id="GO:0016020">
    <property type="term" value="C:membrane"/>
    <property type="evidence" value="ECO:0007669"/>
    <property type="project" value="UniProtKB-SubCell"/>
</dbReference>
<protein>
    <recommendedName>
        <fullName evidence="5">3-deoxy-manno-octulosonate cytidylyltransferase</fullName>
        <ecNumber evidence="5">2.7.7.38</ecNumber>
    </recommendedName>
    <alternativeName>
        <fullName evidence="5">CMP-2-keto-3-deoxyoctulosonic acid synthase</fullName>
        <shortName evidence="5">CKS</shortName>
        <shortName evidence="5">CMP-KDO synthase</shortName>
    </alternativeName>
</protein>
<dbReference type="InterPro" id="IPR003329">
    <property type="entry name" value="Cytidylyl_trans"/>
</dbReference>
<comment type="subcellular location">
    <subcellularLocation>
        <location evidence="5">Cytoplasm</location>
    </subcellularLocation>
    <subcellularLocation>
        <location evidence="1">Membrane</location>
    </subcellularLocation>
</comment>
<keyword evidence="3 5" id="KW-0548">Nucleotidyltransferase</keyword>
<dbReference type="RefSeq" id="WP_126481496.1">
    <property type="nucleotide sequence ID" value="NZ_RXNS01000003.1"/>
</dbReference>
<gene>
    <name evidence="5" type="primary">kdsB</name>
    <name evidence="6" type="ORF">EKG36_04605</name>
</gene>
<dbReference type="GO" id="GO:0005829">
    <property type="term" value="C:cytosol"/>
    <property type="evidence" value="ECO:0007669"/>
    <property type="project" value="TreeGrafter"/>
</dbReference>
<dbReference type="Proteomes" id="UP000267400">
    <property type="component" value="Unassembled WGS sequence"/>
</dbReference>
<keyword evidence="5" id="KW-0963">Cytoplasm</keyword>
<dbReference type="NCBIfam" id="NF003950">
    <property type="entry name" value="PRK05450.1-3"/>
    <property type="match status" value="1"/>
</dbReference>
<reference evidence="6 7" key="1">
    <citation type="submission" date="2018-12" db="EMBL/GenBank/DDBJ databases">
        <authorList>
            <person name="Yu L."/>
        </authorList>
    </citation>
    <scope>NUCLEOTIDE SEQUENCE [LARGE SCALE GENOMIC DNA]</scope>
    <source>
        <strain evidence="6 7">11S</strain>
    </source>
</reference>
<accession>A0A431V667</accession>
<dbReference type="NCBIfam" id="NF009905">
    <property type="entry name" value="PRK13368.1"/>
    <property type="match status" value="1"/>
</dbReference>
<dbReference type="SUPFAM" id="SSF53448">
    <property type="entry name" value="Nucleotide-diphospho-sugar transferases"/>
    <property type="match status" value="1"/>
</dbReference>
<comment type="function">
    <text evidence="5">Activates KDO (a required 8-carbon sugar) for incorporation into bacterial lipopolysaccharide in Gram-negative bacteria.</text>
</comment>
<evidence type="ECO:0000313" key="6">
    <source>
        <dbReference type="EMBL" id="RTR06031.1"/>
    </source>
</evidence>
<comment type="pathway">
    <text evidence="5">Nucleotide-sugar biosynthesis; CMP-3-deoxy-D-manno-octulosonate biosynthesis; CMP-3-deoxy-D-manno-octulosonate from 3-deoxy-D-manno-octulosonate and CTP: step 1/1.</text>
</comment>
<evidence type="ECO:0000256" key="2">
    <source>
        <dbReference type="ARBA" id="ARBA00022679"/>
    </source>
</evidence>
<keyword evidence="4 5" id="KW-0448">Lipopolysaccharide biosynthesis</keyword>
<dbReference type="EMBL" id="RXNS01000003">
    <property type="protein sequence ID" value="RTR06031.1"/>
    <property type="molecule type" value="Genomic_DNA"/>
</dbReference>
<comment type="caution">
    <text evidence="6">The sequence shown here is derived from an EMBL/GenBank/DDBJ whole genome shotgun (WGS) entry which is preliminary data.</text>
</comment>
<dbReference type="OrthoDB" id="9815559at2"/>
<dbReference type="GO" id="GO:0033468">
    <property type="term" value="P:CMP-keto-3-deoxy-D-manno-octulosonic acid biosynthetic process"/>
    <property type="evidence" value="ECO:0007669"/>
    <property type="project" value="UniProtKB-UniRule"/>
</dbReference>
<dbReference type="PANTHER" id="PTHR42866:SF2">
    <property type="entry name" value="3-DEOXY-MANNO-OCTULOSONATE CYTIDYLYLTRANSFERASE, MITOCHONDRIAL"/>
    <property type="match status" value="1"/>
</dbReference>
<dbReference type="Pfam" id="PF02348">
    <property type="entry name" value="CTP_transf_3"/>
    <property type="match status" value="1"/>
</dbReference>
<keyword evidence="2 5" id="KW-0808">Transferase</keyword>
<dbReference type="InterPro" id="IPR004528">
    <property type="entry name" value="KdsB"/>
</dbReference>
<proteinExistence type="inferred from homology"/>
<dbReference type="PANTHER" id="PTHR42866">
    <property type="entry name" value="3-DEOXY-MANNO-OCTULOSONATE CYTIDYLYLTRANSFERASE"/>
    <property type="match status" value="1"/>
</dbReference>
<keyword evidence="7" id="KW-1185">Reference proteome</keyword>
<dbReference type="UniPathway" id="UPA00358">
    <property type="reaction ID" value="UER00476"/>
</dbReference>
<evidence type="ECO:0000256" key="1">
    <source>
        <dbReference type="ARBA" id="ARBA00004370"/>
    </source>
</evidence>
<dbReference type="EC" id="2.7.7.38" evidence="5"/>
<organism evidence="6 7">
    <name type="scientific">Halomonas nitroreducens</name>
    <dbReference type="NCBI Taxonomy" id="447425"/>
    <lineage>
        <taxon>Bacteria</taxon>
        <taxon>Pseudomonadati</taxon>
        <taxon>Pseudomonadota</taxon>
        <taxon>Gammaproteobacteria</taxon>
        <taxon>Oceanospirillales</taxon>
        <taxon>Halomonadaceae</taxon>
        <taxon>Halomonas</taxon>
    </lineage>
</organism>
<dbReference type="CDD" id="cd02517">
    <property type="entry name" value="CMP-KDO-Synthetase"/>
    <property type="match status" value="1"/>
</dbReference>
<comment type="catalytic activity">
    <reaction evidence="5">
        <text>3-deoxy-alpha-D-manno-oct-2-ulosonate + CTP = CMP-3-deoxy-beta-D-manno-octulosonate + diphosphate</text>
        <dbReference type="Rhea" id="RHEA:23448"/>
        <dbReference type="ChEBI" id="CHEBI:33019"/>
        <dbReference type="ChEBI" id="CHEBI:37563"/>
        <dbReference type="ChEBI" id="CHEBI:85986"/>
        <dbReference type="ChEBI" id="CHEBI:85987"/>
        <dbReference type="EC" id="2.7.7.38"/>
    </reaction>
</comment>
<comment type="similarity">
    <text evidence="5">Belongs to the KdsB family.</text>
</comment>
<evidence type="ECO:0000256" key="4">
    <source>
        <dbReference type="ARBA" id="ARBA00022985"/>
    </source>
</evidence>
<dbReference type="GO" id="GO:0009103">
    <property type="term" value="P:lipopolysaccharide biosynthetic process"/>
    <property type="evidence" value="ECO:0007669"/>
    <property type="project" value="UniProtKB-UniRule"/>
</dbReference>